<organism evidence="1 2">
    <name type="scientific">Staurois parvus</name>
    <dbReference type="NCBI Taxonomy" id="386267"/>
    <lineage>
        <taxon>Eukaryota</taxon>
        <taxon>Metazoa</taxon>
        <taxon>Chordata</taxon>
        <taxon>Craniata</taxon>
        <taxon>Vertebrata</taxon>
        <taxon>Euteleostomi</taxon>
        <taxon>Amphibia</taxon>
        <taxon>Batrachia</taxon>
        <taxon>Anura</taxon>
        <taxon>Neobatrachia</taxon>
        <taxon>Ranoidea</taxon>
        <taxon>Ranidae</taxon>
        <taxon>Staurois</taxon>
    </lineage>
</organism>
<protein>
    <submittedName>
        <fullName evidence="1">Uncharacterized protein</fullName>
    </submittedName>
</protein>
<evidence type="ECO:0000313" key="1">
    <source>
        <dbReference type="EMBL" id="CAI9576192.1"/>
    </source>
</evidence>
<comment type="caution">
    <text evidence="1">The sequence shown here is derived from an EMBL/GenBank/DDBJ whole genome shotgun (WGS) entry which is preliminary data.</text>
</comment>
<reference evidence="1" key="1">
    <citation type="submission" date="2023-05" db="EMBL/GenBank/DDBJ databases">
        <authorList>
            <person name="Stuckert A."/>
        </authorList>
    </citation>
    <scope>NUCLEOTIDE SEQUENCE</scope>
</reference>
<gene>
    <name evidence="1" type="ORF">SPARVUS_LOCUS8394921</name>
</gene>
<name>A0ABN9DUN4_9NEOB</name>
<evidence type="ECO:0000313" key="2">
    <source>
        <dbReference type="Proteomes" id="UP001162483"/>
    </source>
</evidence>
<dbReference type="EMBL" id="CATNWA010014812">
    <property type="protein sequence ID" value="CAI9576192.1"/>
    <property type="molecule type" value="Genomic_DNA"/>
</dbReference>
<proteinExistence type="predicted"/>
<sequence>MSILTCGVQWFCTEQPRSSFSRVPCLLSWPLPPVLCPHSKQLTMGHPLLCVCIHTWSCSSATPPLSSHWLAGCD</sequence>
<dbReference type="Proteomes" id="UP001162483">
    <property type="component" value="Unassembled WGS sequence"/>
</dbReference>
<accession>A0ABN9DUN4</accession>
<keyword evidence="2" id="KW-1185">Reference proteome</keyword>